<name>A0ABY5MHX1_9HYPH</name>
<accession>A0ABY5MHX1</accession>
<dbReference type="InterPro" id="IPR046606">
    <property type="entry name" value="DUF6665"/>
</dbReference>
<evidence type="ECO:0000313" key="1">
    <source>
        <dbReference type="EMBL" id="UUP16362.1"/>
    </source>
</evidence>
<protein>
    <submittedName>
        <fullName evidence="1">Uncharacterized protein</fullName>
    </submittedName>
</protein>
<dbReference type="EMBL" id="CP030941">
    <property type="protein sequence ID" value="UUP16362.1"/>
    <property type="molecule type" value="Genomic_DNA"/>
</dbReference>
<dbReference type="Proteomes" id="UP001342418">
    <property type="component" value="Chromosome"/>
</dbReference>
<proteinExistence type="predicted"/>
<dbReference type="RefSeq" id="WP_338528796.1">
    <property type="nucleotide sequence ID" value="NZ_CP030941.1"/>
</dbReference>
<dbReference type="Pfam" id="PF20370">
    <property type="entry name" value="DUF6665"/>
    <property type="match status" value="1"/>
</dbReference>
<keyword evidence="2" id="KW-1185">Reference proteome</keyword>
<gene>
    <name evidence="1" type="ORF">NTH_00808</name>
</gene>
<evidence type="ECO:0000313" key="2">
    <source>
        <dbReference type="Proteomes" id="UP001342418"/>
    </source>
</evidence>
<reference evidence="1 2" key="1">
    <citation type="submission" date="2018-07" db="EMBL/GenBank/DDBJ databases">
        <title>Genome sequence of Nitratireductor thuwali#1536.</title>
        <authorList>
            <person name="Michoud G."/>
            <person name="Merlino G."/>
            <person name="Sefrji F.O."/>
            <person name="Daffonchio D."/>
        </authorList>
    </citation>
    <scope>NUCLEOTIDE SEQUENCE [LARGE SCALE GENOMIC DNA]</scope>
    <source>
        <strain evidence="2">Nit1536</strain>
    </source>
</reference>
<sequence>MSGDRKSSLTRTGIATLDYELAEEMAVALGEAGRRAERALARLHAQAPDEADPALLKAAADAVYAYFIQRELCGLKRHDAVIHDMGIPRKVLARLGSC</sequence>
<organism evidence="1 2">
    <name type="scientific">Nitratireductor thuwali</name>
    <dbReference type="NCBI Taxonomy" id="2267699"/>
    <lineage>
        <taxon>Bacteria</taxon>
        <taxon>Pseudomonadati</taxon>
        <taxon>Pseudomonadota</taxon>
        <taxon>Alphaproteobacteria</taxon>
        <taxon>Hyphomicrobiales</taxon>
        <taxon>Phyllobacteriaceae</taxon>
        <taxon>Nitratireductor</taxon>
    </lineage>
</organism>